<reference evidence="4" key="2">
    <citation type="submission" date="2021-04" db="EMBL/GenBank/DDBJ databases">
        <authorList>
            <person name="Gilroy R."/>
        </authorList>
    </citation>
    <scope>NUCLEOTIDE SEQUENCE</scope>
    <source>
        <strain evidence="4">CHK130-7132</strain>
    </source>
</reference>
<feature type="region of interest" description="Disordered" evidence="2">
    <location>
        <begin position="1"/>
        <end position="39"/>
    </location>
</feature>
<evidence type="ECO:0000313" key="5">
    <source>
        <dbReference type="Proteomes" id="UP000823854"/>
    </source>
</evidence>
<dbReference type="PRINTS" id="PR01438">
    <property type="entry name" value="UNVRSLSTRESS"/>
</dbReference>
<comment type="similarity">
    <text evidence="1">Belongs to the universal stress protein A family.</text>
</comment>
<dbReference type="PANTHER" id="PTHR46268">
    <property type="entry name" value="STRESS RESPONSE PROTEIN NHAX"/>
    <property type="match status" value="1"/>
</dbReference>
<feature type="compositionally biased region" description="Low complexity" evidence="2">
    <location>
        <begin position="10"/>
        <end position="36"/>
    </location>
</feature>
<dbReference type="EMBL" id="DWWC01000025">
    <property type="protein sequence ID" value="HJC68305.1"/>
    <property type="molecule type" value="Genomic_DNA"/>
</dbReference>
<dbReference type="PANTHER" id="PTHR46268:SF6">
    <property type="entry name" value="UNIVERSAL STRESS PROTEIN UP12"/>
    <property type="match status" value="1"/>
</dbReference>
<gene>
    <name evidence="4" type="ORF">H9932_01325</name>
</gene>
<evidence type="ECO:0000313" key="4">
    <source>
        <dbReference type="EMBL" id="HJC68305.1"/>
    </source>
</evidence>
<dbReference type="Gene3D" id="3.40.50.620">
    <property type="entry name" value="HUPs"/>
    <property type="match status" value="2"/>
</dbReference>
<dbReference type="SUPFAM" id="SSF52402">
    <property type="entry name" value="Adenine nucleotide alpha hydrolases-like"/>
    <property type="match status" value="2"/>
</dbReference>
<dbReference type="InterPro" id="IPR014729">
    <property type="entry name" value="Rossmann-like_a/b/a_fold"/>
</dbReference>
<sequence length="349" mass="36069">MPDDDVTAQPAETTAGTPGPAAAPAGGPPGSDTAGDGPLGVVVGYDGSENAVQALHYAARAALREGERLTVVTAYTVPTMSYAEAALTPTVPAEVARLNAAREVLDEAREQLRDYPGELALDARWGDAAGVLVMLSARARLVVVGARGRGGFLGRLLGSVSSALPAHAHCPVVVVDRGYDLGEGADRFEPVDSDDPVLVGTDASARAEAALEVALQAAARRGAALKVLMVIPSPEDWGGSAVAWLPDPEVVETHRAKAAAGLERRLDQLREAHPELTITSEVVVGDPAQELVARSGEAQLTVVGTRGHGRLASTLLGSVSRSLLQLAEGPVMVVPGRSAEREEHGPRSR</sequence>
<dbReference type="InterPro" id="IPR006015">
    <property type="entry name" value="Universal_stress_UspA"/>
</dbReference>
<feature type="domain" description="UspA" evidence="3">
    <location>
        <begin position="196"/>
        <end position="335"/>
    </location>
</feature>
<dbReference type="Proteomes" id="UP000823854">
    <property type="component" value="Unassembled WGS sequence"/>
</dbReference>
<dbReference type="InterPro" id="IPR006016">
    <property type="entry name" value="UspA"/>
</dbReference>
<protein>
    <submittedName>
        <fullName evidence="4">Universal stress protein</fullName>
    </submittedName>
</protein>
<organism evidence="4 5">
    <name type="scientific">Candidatus Brachybacterium intestinipullorum</name>
    <dbReference type="NCBI Taxonomy" id="2838512"/>
    <lineage>
        <taxon>Bacteria</taxon>
        <taxon>Bacillati</taxon>
        <taxon>Actinomycetota</taxon>
        <taxon>Actinomycetes</taxon>
        <taxon>Micrococcales</taxon>
        <taxon>Dermabacteraceae</taxon>
        <taxon>Brachybacterium</taxon>
    </lineage>
</organism>
<evidence type="ECO:0000256" key="2">
    <source>
        <dbReference type="SAM" id="MobiDB-lite"/>
    </source>
</evidence>
<feature type="domain" description="UspA" evidence="3">
    <location>
        <begin position="41"/>
        <end position="175"/>
    </location>
</feature>
<dbReference type="AlphaFoldDB" id="A0A9D2TFB9"/>
<evidence type="ECO:0000259" key="3">
    <source>
        <dbReference type="Pfam" id="PF00582"/>
    </source>
</evidence>
<dbReference type="Pfam" id="PF00582">
    <property type="entry name" value="Usp"/>
    <property type="match status" value="2"/>
</dbReference>
<reference evidence="4" key="1">
    <citation type="journal article" date="2021" name="PeerJ">
        <title>Extensive microbial diversity within the chicken gut microbiome revealed by metagenomics and culture.</title>
        <authorList>
            <person name="Gilroy R."/>
            <person name="Ravi A."/>
            <person name="Getino M."/>
            <person name="Pursley I."/>
            <person name="Horton D.L."/>
            <person name="Alikhan N.F."/>
            <person name="Baker D."/>
            <person name="Gharbi K."/>
            <person name="Hall N."/>
            <person name="Watson M."/>
            <person name="Adriaenssens E.M."/>
            <person name="Foster-Nyarko E."/>
            <person name="Jarju S."/>
            <person name="Secka A."/>
            <person name="Antonio M."/>
            <person name="Oren A."/>
            <person name="Chaudhuri R.R."/>
            <person name="La Ragione R."/>
            <person name="Hildebrand F."/>
            <person name="Pallen M.J."/>
        </authorList>
    </citation>
    <scope>NUCLEOTIDE SEQUENCE</scope>
    <source>
        <strain evidence="4">CHK130-7132</strain>
    </source>
</reference>
<comment type="caution">
    <text evidence="4">The sequence shown here is derived from an EMBL/GenBank/DDBJ whole genome shotgun (WGS) entry which is preliminary data.</text>
</comment>
<name>A0A9D2TFB9_9MICO</name>
<evidence type="ECO:0000256" key="1">
    <source>
        <dbReference type="ARBA" id="ARBA00008791"/>
    </source>
</evidence>
<accession>A0A9D2TFB9</accession>
<proteinExistence type="inferred from homology"/>